<keyword evidence="7" id="KW-1133">Transmembrane helix</keyword>
<evidence type="ECO:0000256" key="19">
    <source>
        <dbReference type="ARBA" id="ARBA00048998"/>
    </source>
</evidence>
<organism evidence="24">
    <name type="scientific">Haemonchus placei</name>
    <name type="common">Barber's pole worm</name>
    <dbReference type="NCBI Taxonomy" id="6290"/>
    <lineage>
        <taxon>Eukaryota</taxon>
        <taxon>Metazoa</taxon>
        <taxon>Ecdysozoa</taxon>
        <taxon>Nematoda</taxon>
        <taxon>Chromadorea</taxon>
        <taxon>Rhabditida</taxon>
        <taxon>Rhabditina</taxon>
        <taxon>Rhabditomorpha</taxon>
        <taxon>Strongyloidea</taxon>
        <taxon>Trichostrongylidae</taxon>
        <taxon>Haemonchus</taxon>
    </lineage>
</organism>
<evidence type="ECO:0000256" key="6">
    <source>
        <dbReference type="ARBA" id="ARBA00022792"/>
    </source>
</evidence>
<comment type="catalytic activity">
    <reaction evidence="10">
        <text>2-oxoadipate(in) + 2-oxoglutarate(out) = 2-oxoadipate(out) + 2-oxoglutarate(in)</text>
        <dbReference type="Rhea" id="RHEA:71739"/>
        <dbReference type="ChEBI" id="CHEBI:16810"/>
        <dbReference type="ChEBI" id="CHEBI:57499"/>
    </reaction>
</comment>
<name>A0A0N4W671_HAEPC</name>
<keyword evidence="9 20" id="KW-0472">Membrane</keyword>
<dbReference type="AlphaFoldDB" id="A0A0N4W671"/>
<evidence type="ECO:0000256" key="4">
    <source>
        <dbReference type="ARBA" id="ARBA00022692"/>
    </source>
</evidence>
<sequence>MAAEAVKDGVRQFTAGGSAGLVEVCLMHPLDLIKTRLQVAQHDRGMMDCVLKTFRNEGFLGFYKGILPPILAETPKRATKFFTFEQYKKIFSHPSVSPAIVISLSMAGLFCGFTEAIVICPFEVVKVRLQSERGVSLMQQKSTAAVAREIIKTDGLGLNGLYRGLSATLGRHGVWNMFYFGLYHNLKTFIPDSKKSPSKNLAGRIVLGFAAGSIASIVNIPFDVAKSRIQGPQPDPAVRKYKGTIQTFELVYKEEGLGALYKGLLPKVMRLGPGGAIMLIVYEQVYDWLKIHT</sequence>
<evidence type="ECO:0000256" key="7">
    <source>
        <dbReference type="ARBA" id="ARBA00022989"/>
    </source>
</evidence>
<keyword evidence="8" id="KW-0496">Mitochondrion</keyword>
<evidence type="ECO:0000256" key="5">
    <source>
        <dbReference type="ARBA" id="ARBA00022737"/>
    </source>
</evidence>
<comment type="catalytic activity">
    <reaction evidence="16">
        <text>L-2-aminoadipate(in) + 2-oxoglutarate(out) = L-2-aminoadipate(out) + 2-oxoglutarate(in)</text>
        <dbReference type="Rhea" id="RHEA:71747"/>
        <dbReference type="ChEBI" id="CHEBI:16810"/>
        <dbReference type="ChEBI" id="CHEBI:58672"/>
    </reaction>
</comment>
<dbReference type="InterPro" id="IPR002067">
    <property type="entry name" value="MCP"/>
</dbReference>
<proteinExistence type="inferred from homology"/>
<protein>
    <recommendedName>
        <fullName evidence="11">Mitochondrial 2-oxodicarboxylate carrier</fullName>
    </recommendedName>
    <alternativeName>
        <fullName evidence="12">Solute carrier family 25 member 21</fullName>
    </alternativeName>
</protein>
<dbReference type="GO" id="GO:0005743">
    <property type="term" value="C:mitochondrial inner membrane"/>
    <property type="evidence" value="ECO:0007669"/>
    <property type="project" value="UniProtKB-SubCell"/>
</dbReference>
<feature type="repeat" description="Solcar" evidence="20">
    <location>
        <begin position="199"/>
        <end position="288"/>
    </location>
</feature>
<evidence type="ECO:0000256" key="21">
    <source>
        <dbReference type="RuleBase" id="RU000488"/>
    </source>
</evidence>
<evidence type="ECO:0000313" key="23">
    <source>
        <dbReference type="Proteomes" id="UP000268014"/>
    </source>
</evidence>
<keyword evidence="23" id="KW-1185">Reference proteome</keyword>
<evidence type="ECO:0000256" key="13">
    <source>
        <dbReference type="ARBA" id="ARBA00046087"/>
    </source>
</evidence>
<evidence type="ECO:0000256" key="11">
    <source>
        <dbReference type="ARBA" id="ARBA00039747"/>
    </source>
</evidence>
<evidence type="ECO:0000256" key="15">
    <source>
        <dbReference type="ARBA" id="ARBA00048003"/>
    </source>
</evidence>
<dbReference type="Pfam" id="PF00153">
    <property type="entry name" value="Mito_carr"/>
    <property type="match status" value="3"/>
</dbReference>
<dbReference type="STRING" id="6290.A0A0N4W671"/>
<dbReference type="InterPro" id="IPR051752">
    <property type="entry name" value="Mito_2-oxodicarb_carrier"/>
</dbReference>
<dbReference type="PRINTS" id="PR00926">
    <property type="entry name" value="MITOCARRIER"/>
</dbReference>
<keyword evidence="6" id="KW-0999">Mitochondrion inner membrane</keyword>
<dbReference type="OrthoDB" id="434783at2759"/>
<evidence type="ECO:0000256" key="12">
    <source>
        <dbReference type="ARBA" id="ARBA00041874"/>
    </source>
</evidence>
<comment type="similarity">
    <text evidence="2 21">Belongs to the mitochondrial carrier (TC 2.A.29) family.</text>
</comment>
<feature type="repeat" description="Solcar" evidence="20">
    <location>
        <begin position="99"/>
        <end position="189"/>
    </location>
</feature>
<comment type="catalytic activity">
    <reaction evidence="19">
        <text>hexanedioate(in) + 2-oxoglutarate(out) = hexanedioate(out) + 2-oxoglutarate(in)</text>
        <dbReference type="Rhea" id="RHEA:71743"/>
        <dbReference type="ChEBI" id="CHEBI:16810"/>
        <dbReference type="ChEBI" id="CHEBI:17128"/>
    </reaction>
</comment>
<dbReference type="Proteomes" id="UP000268014">
    <property type="component" value="Unassembled WGS sequence"/>
</dbReference>
<keyword evidence="4 20" id="KW-0812">Transmembrane</keyword>
<evidence type="ECO:0000256" key="18">
    <source>
        <dbReference type="ARBA" id="ARBA00048920"/>
    </source>
</evidence>
<dbReference type="WBParaSite" id="HPLM_0000552301-mRNA-1">
    <property type="protein sequence ID" value="HPLM_0000552301-mRNA-1"/>
    <property type="gene ID" value="HPLM_0000552301"/>
</dbReference>
<evidence type="ECO:0000256" key="14">
    <source>
        <dbReference type="ARBA" id="ARBA00047537"/>
    </source>
</evidence>
<dbReference type="SUPFAM" id="SSF103506">
    <property type="entry name" value="Mitochondrial carrier"/>
    <property type="match status" value="1"/>
</dbReference>
<dbReference type="PROSITE" id="PS50920">
    <property type="entry name" value="SOLCAR"/>
    <property type="match status" value="3"/>
</dbReference>
<evidence type="ECO:0000256" key="2">
    <source>
        <dbReference type="ARBA" id="ARBA00006375"/>
    </source>
</evidence>
<dbReference type="EMBL" id="UZAF01016350">
    <property type="protein sequence ID" value="VDO26246.1"/>
    <property type="molecule type" value="Genomic_DNA"/>
</dbReference>
<comment type="catalytic activity">
    <reaction evidence="14">
        <text>heptanedioate(in) + 2-oxoglutarate(out) = heptanedioate(out) + 2-oxoglutarate(in)</text>
        <dbReference type="Rhea" id="RHEA:71759"/>
        <dbReference type="ChEBI" id="CHEBI:16810"/>
        <dbReference type="ChEBI" id="CHEBI:36165"/>
    </reaction>
</comment>
<comment type="subcellular location">
    <subcellularLocation>
        <location evidence="1">Mitochondrion inner membrane</location>
        <topology evidence="1">Multi-pass membrane protein</topology>
    </subcellularLocation>
</comment>
<reference evidence="22 23" key="2">
    <citation type="submission" date="2018-11" db="EMBL/GenBank/DDBJ databases">
        <authorList>
            <consortium name="Pathogen Informatics"/>
        </authorList>
    </citation>
    <scope>NUCLEOTIDE SEQUENCE [LARGE SCALE GENOMIC DNA]</scope>
    <source>
        <strain evidence="22 23">MHpl1</strain>
    </source>
</reference>
<evidence type="ECO:0000256" key="16">
    <source>
        <dbReference type="ARBA" id="ARBA00048303"/>
    </source>
</evidence>
<dbReference type="InterPro" id="IPR023395">
    <property type="entry name" value="MCP_dom_sf"/>
</dbReference>
<evidence type="ECO:0000256" key="17">
    <source>
        <dbReference type="ARBA" id="ARBA00048581"/>
    </source>
</evidence>
<evidence type="ECO:0000256" key="9">
    <source>
        <dbReference type="ARBA" id="ARBA00023136"/>
    </source>
</evidence>
<evidence type="ECO:0000256" key="10">
    <source>
        <dbReference type="ARBA" id="ARBA00036018"/>
    </source>
</evidence>
<accession>A0A0N4W671</accession>
<comment type="catalytic activity">
    <reaction evidence="15">
        <text>citrate(in) + 2-oxoglutarate(out) = citrate(out) + 2-oxoglutarate(in)</text>
        <dbReference type="Rhea" id="RHEA:71763"/>
        <dbReference type="ChEBI" id="CHEBI:16810"/>
        <dbReference type="ChEBI" id="CHEBI:16947"/>
    </reaction>
</comment>
<comment type="catalytic activity">
    <reaction evidence="18">
        <text>glutarate(in) + 2-oxoglutarate(out) = glutarate(out) + 2-oxoglutarate(in)</text>
        <dbReference type="Rhea" id="RHEA:71751"/>
        <dbReference type="ChEBI" id="CHEBI:16810"/>
        <dbReference type="ChEBI" id="CHEBI:30921"/>
    </reaction>
</comment>
<evidence type="ECO:0000313" key="22">
    <source>
        <dbReference type="EMBL" id="VDO26246.1"/>
    </source>
</evidence>
<dbReference type="Gene3D" id="1.50.40.10">
    <property type="entry name" value="Mitochondrial carrier domain"/>
    <property type="match status" value="1"/>
</dbReference>
<dbReference type="OMA" id="LPFQYQF"/>
<evidence type="ECO:0000313" key="24">
    <source>
        <dbReference type="WBParaSite" id="HPLM_0000552301-mRNA-1"/>
    </source>
</evidence>
<gene>
    <name evidence="22" type="ORF">HPLM_LOCUS5515</name>
</gene>
<comment type="catalytic activity">
    <reaction evidence="17">
        <text>2-oxoheptanedioate(in) + 2-oxoglutarate(out) = 2-oxoheptanedioate(out) + 2-oxoglutarate(in)</text>
        <dbReference type="Rhea" id="RHEA:71755"/>
        <dbReference type="ChEBI" id="CHEBI:16810"/>
        <dbReference type="ChEBI" id="CHEBI:72701"/>
    </reaction>
</comment>
<dbReference type="GO" id="GO:0055085">
    <property type="term" value="P:transmembrane transport"/>
    <property type="evidence" value="ECO:0007669"/>
    <property type="project" value="InterPro"/>
</dbReference>
<feature type="repeat" description="Solcar" evidence="20">
    <location>
        <begin position="7"/>
        <end position="90"/>
    </location>
</feature>
<reference evidence="24" key="1">
    <citation type="submission" date="2017-02" db="UniProtKB">
        <authorList>
            <consortium name="WormBaseParasite"/>
        </authorList>
    </citation>
    <scope>IDENTIFICATION</scope>
</reference>
<comment type="function">
    <text evidence="13">Transports dicarboxylates across the inner membranes of mitochondria by a counter-exchange mechanism. Can transport 2-oxoadipate (2-oxohexanedioate), 2-oxoglutarate, adipate (hexanedioate), glutarate, and to a lesser extent, pimelate (heptanedioate), 2-oxopimelate (2-oxoheptanedioate), 2-aminoadipate (2-aminohexanedioate), oxaloacetate, and citrate. Plays a central role in catabolism of lysine, hydroxylysine, and tryptophan, by transporting common metabolite intermediates (such as 2-oxoadipate) into the mitochondria, where it is converted into acetyl-CoA and can enter the citric acid (TCA) cycle.</text>
</comment>
<evidence type="ECO:0000256" key="8">
    <source>
        <dbReference type="ARBA" id="ARBA00023128"/>
    </source>
</evidence>
<keyword evidence="5" id="KW-0677">Repeat</keyword>
<dbReference type="PANTHER" id="PTHR46356">
    <property type="entry name" value="MITOCHONDRIAL 2-OXODICARBOXYLATE CARRIER"/>
    <property type="match status" value="1"/>
</dbReference>
<dbReference type="PANTHER" id="PTHR46356:SF1">
    <property type="entry name" value="MITOCHONDRIAL 2-OXODICARBOXYLATE CARRIER"/>
    <property type="match status" value="1"/>
</dbReference>
<evidence type="ECO:0000256" key="3">
    <source>
        <dbReference type="ARBA" id="ARBA00022448"/>
    </source>
</evidence>
<keyword evidence="3 21" id="KW-0813">Transport</keyword>
<dbReference type="InterPro" id="IPR018108">
    <property type="entry name" value="MCP_transmembrane"/>
</dbReference>
<evidence type="ECO:0000256" key="20">
    <source>
        <dbReference type="PROSITE-ProRule" id="PRU00282"/>
    </source>
</evidence>
<evidence type="ECO:0000256" key="1">
    <source>
        <dbReference type="ARBA" id="ARBA00004448"/>
    </source>
</evidence>